<gene>
    <name evidence="1" type="ORF">L484_000343</name>
</gene>
<organism evidence="1 2">
    <name type="scientific">Morus notabilis</name>
    <dbReference type="NCBI Taxonomy" id="981085"/>
    <lineage>
        <taxon>Eukaryota</taxon>
        <taxon>Viridiplantae</taxon>
        <taxon>Streptophyta</taxon>
        <taxon>Embryophyta</taxon>
        <taxon>Tracheophyta</taxon>
        <taxon>Spermatophyta</taxon>
        <taxon>Magnoliopsida</taxon>
        <taxon>eudicotyledons</taxon>
        <taxon>Gunneridae</taxon>
        <taxon>Pentapetalae</taxon>
        <taxon>rosids</taxon>
        <taxon>fabids</taxon>
        <taxon>Rosales</taxon>
        <taxon>Moraceae</taxon>
        <taxon>Moreae</taxon>
        <taxon>Morus</taxon>
    </lineage>
</organism>
<reference evidence="2" key="1">
    <citation type="submission" date="2013-01" db="EMBL/GenBank/DDBJ databases">
        <title>Draft Genome Sequence of a Mulberry Tree, Morus notabilis C.K. Schneid.</title>
        <authorList>
            <person name="He N."/>
            <person name="Zhao S."/>
        </authorList>
    </citation>
    <scope>NUCLEOTIDE SEQUENCE</scope>
</reference>
<name>W9RB68_9ROSA</name>
<protein>
    <submittedName>
        <fullName evidence="1">Uncharacterized protein</fullName>
    </submittedName>
</protein>
<dbReference type="AlphaFoldDB" id="W9RB68"/>
<keyword evidence="2" id="KW-1185">Reference proteome</keyword>
<sequence>MEHRITLQEIQQAEMMELMQRMHKQQQQYWAYAEQRDNALKKSLQKNFTKPVFPFPEFPEEVLEPVVSEDNASVHPEEEEEE</sequence>
<evidence type="ECO:0000313" key="1">
    <source>
        <dbReference type="EMBL" id="EXB62771.1"/>
    </source>
</evidence>
<evidence type="ECO:0000313" key="2">
    <source>
        <dbReference type="Proteomes" id="UP000030645"/>
    </source>
</evidence>
<proteinExistence type="predicted"/>
<dbReference type="Proteomes" id="UP000030645">
    <property type="component" value="Unassembled WGS sequence"/>
</dbReference>
<dbReference type="EMBL" id="KE344455">
    <property type="protein sequence ID" value="EXB62771.1"/>
    <property type="molecule type" value="Genomic_DNA"/>
</dbReference>
<accession>W9RB68</accession>